<comment type="subcellular location">
    <subcellularLocation>
        <location evidence="1">Membrane</location>
        <topology evidence="1">Multi-pass membrane protein</topology>
    </subcellularLocation>
</comment>
<feature type="transmembrane region" description="Helical" evidence="18">
    <location>
        <begin position="67"/>
        <end position="87"/>
    </location>
</feature>
<name>A0A1H1TQI4_9CELL</name>
<keyword evidence="4" id="KW-0808">Transferase</keyword>
<keyword evidence="19" id="KW-0132">Cell division</keyword>
<dbReference type="EC" id="2.4.99.28" evidence="15"/>
<feature type="transmembrane region" description="Helical" evidence="18">
    <location>
        <begin position="126"/>
        <end position="146"/>
    </location>
</feature>
<keyword evidence="7" id="KW-0573">Peptidoglycan synthesis</keyword>
<evidence type="ECO:0000256" key="4">
    <source>
        <dbReference type="ARBA" id="ARBA00022679"/>
    </source>
</evidence>
<comment type="pathway">
    <text evidence="2">Cell wall biogenesis; peptidoglycan biosynthesis.</text>
</comment>
<dbReference type="GO" id="GO:0051301">
    <property type="term" value="P:cell division"/>
    <property type="evidence" value="ECO:0007669"/>
    <property type="project" value="UniProtKB-KW"/>
</dbReference>
<evidence type="ECO:0000256" key="17">
    <source>
        <dbReference type="ARBA" id="ARBA00049966"/>
    </source>
</evidence>
<dbReference type="eggNOG" id="COG0772">
    <property type="taxonomic scope" value="Bacteria"/>
</dbReference>
<feature type="transmembrane region" description="Helical" evidence="18">
    <location>
        <begin position="366"/>
        <end position="388"/>
    </location>
</feature>
<feature type="transmembrane region" description="Helical" evidence="18">
    <location>
        <begin position="180"/>
        <end position="196"/>
    </location>
</feature>
<gene>
    <name evidence="19" type="ORF">SAMN04489860_1971</name>
</gene>
<dbReference type="Pfam" id="PF01098">
    <property type="entry name" value="FTSW_RODA_SPOVE"/>
    <property type="match status" value="1"/>
</dbReference>
<dbReference type="PANTHER" id="PTHR30474">
    <property type="entry name" value="CELL CYCLE PROTEIN"/>
    <property type="match status" value="1"/>
</dbReference>
<keyword evidence="9 18" id="KW-0472">Membrane</keyword>
<evidence type="ECO:0000256" key="7">
    <source>
        <dbReference type="ARBA" id="ARBA00022984"/>
    </source>
</evidence>
<keyword evidence="3" id="KW-0328">Glycosyltransferase</keyword>
<evidence type="ECO:0000256" key="10">
    <source>
        <dbReference type="ARBA" id="ARBA00032370"/>
    </source>
</evidence>
<dbReference type="EMBL" id="LT629776">
    <property type="protein sequence ID" value="SDS62452.1"/>
    <property type="molecule type" value="Genomic_DNA"/>
</dbReference>
<dbReference type="GO" id="GO:0009252">
    <property type="term" value="P:peptidoglycan biosynthetic process"/>
    <property type="evidence" value="ECO:0007669"/>
    <property type="project" value="UniProtKB-KW"/>
</dbReference>
<evidence type="ECO:0000256" key="6">
    <source>
        <dbReference type="ARBA" id="ARBA00022960"/>
    </source>
</evidence>
<feature type="transmembrane region" description="Helical" evidence="18">
    <location>
        <begin position="300"/>
        <end position="324"/>
    </location>
</feature>
<dbReference type="GO" id="GO:0008360">
    <property type="term" value="P:regulation of cell shape"/>
    <property type="evidence" value="ECO:0007669"/>
    <property type="project" value="UniProtKB-KW"/>
</dbReference>
<keyword evidence="19" id="KW-0131">Cell cycle</keyword>
<reference evidence="19 20" key="1">
    <citation type="submission" date="2016-10" db="EMBL/GenBank/DDBJ databases">
        <authorList>
            <person name="de Groot N.N."/>
        </authorList>
    </citation>
    <scope>NUCLEOTIDE SEQUENCE [LARGE SCALE GENOMIC DNA]</scope>
    <source>
        <strain evidence="19 20">DSM 22126</strain>
    </source>
</reference>
<dbReference type="PROSITE" id="PS00428">
    <property type="entry name" value="FTSW_RODA_SPOVE"/>
    <property type="match status" value="1"/>
</dbReference>
<sequence>MAPAATARSAPRPVSQGRWDTVTTSYYLIIGSTGLLLLLGLIMVLSASAPTQVAASASPYGLFFRQSAYAAIGLVGLVVASRLPVAFYRRSAPVLLLAALFLQALTLTGFGHSVNGNSGWLDLGGVTVQPAEILKLALALWLGAVLGRKRALLGQWRHVLVPAAPVVVIALGLVLGGNDLGTTIVLCLVVAAAFIVSGAEWKLLTMGGVLAAVGMVGLFVVGNSNRTDRISAVYGACADAVRGQVSSADAADACYQSVHGMWGLATGGLLGVGLGSSREKWSYLPAAVNDFIYSVLGEEFGLFGTLVVLALFGVLGFAMARVVMRHPDPFVKVATAGISAWIVGQAIINICVVVGLLPVIGVPLPLMSAGGSALIATLLAIGVVLAFARDEPGAREALAARPHVIRRTFSVVAGATRRVPLRRGGSAK</sequence>
<feature type="transmembrane region" description="Helical" evidence="18">
    <location>
        <begin position="26"/>
        <end position="47"/>
    </location>
</feature>
<evidence type="ECO:0000256" key="2">
    <source>
        <dbReference type="ARBA" id="ARBA00004752"/>
    </source>
</evidence>
<dbReference type="InterPro" id="IPR018365">
    <property type="entry name" value="Cell_cycle_FtsW-rel_CS"/>
</dbReference>
<evidence type="ECO:0000256" key="9">
    <source>
        <dbReference type="ARBA" id="ARBA00023136"/>
    </source>
</evidence>
<feature type="transmembrane region" description="Helical" evidence="18">
    <location>
        <begin position="158"/>
        <end position="174"/>
    </location>
</feature>
<evidence type="ECO:0000256" key="13">
    <source>
        <dbReference type="ARBA" id="ARBA00041185"/>
    </source>
</evidence>
<dbReference type="AlphaFoldDB" id="A0A1H1TQI4"/>
<evidence type="ECO:0000256" key="3">
    <source>
        <dbReference type="ARBA" id="ARBA00022676"/>
    </source>
</evidence>
<evidence type="ECO:0000256" key="12">
    <source>
        <dbReference type="ARBA" id="ARBA00038053"/>
    </source>
</evidence>
<evidence type="ECO:0000313" key="19">
    <source>
        <dbReference type="EMBL" id="SDS62452.1"/>
    </source>
</evidence>
<protein>
    <recommendedName>
        <fullName evidence="13">Probable peptidoglycan glycosyltransferase FtsW</fullName>
        <ecNumber evidence="15">2.4.99.28</ecNumber>
    </recommendedName>
    <alternativeName>
        <fullName evidence="14">Cell division protein FtsW</fullName>
    </alternativeName>
    <alternativeName>
        <fullName evidence="11">Cell wall polymerase</fullName>
    </alternativeName>
    <alternativeName>
        <fullName evidence="10">Peptidoglycan polymerase</fullName>
    </alternativeName>
</protein>
<keyword evidence="20" id="KW-1185">Reference proteome</keyword>
<evidence type="ECO:0000256" key="14">
    <source>
        <dbReference type="ARBA" id="ARBA00041418"/>
    </source>
</evidence>
<dbReference type="GO" id="GO:0015648">
    <property type="term" value="F:lipid-linked peptidoglycan transporter activity"/>
    <property type="evidence" value="ECO:0007669"/>
    <property type="project" value="TreeGrafter"/>
</dbReference>
<dbReference type="Proteomes" id="UP000185663">
    <property type="component" value="Chromosome I"/>
</dbReference>
<dbReference type="GO" id="GO:0032153">
    <property type="term" value="C:cell division site"/>
    <property type="evidence" value="ECO:0007669"/>
    <property type="project" value="TreeGrafter"/>
</dbReference>
<feature type="transmembrane region" description="Helical" evidence="18">
    <location>
        <begin position="203"/>
        <end position="221"/>
    </location>
</feature>
<keyword evidence="8 18" id="KW-1133">Transmembrane helix</keyword>
<dbReference type="OrthoDB" id="9768187at2"/>
<evidence type="ECO:0000313" key="20">
    <source>
        <dbReference type="Proteomes" id="UP000185663"/>
    </source>
</evidence>
<feature type="transmembrane region" description="Helical" evidence="18">
    <location>
        <begin position="336"/>
        <end position="360"/>
    </location>
</feature>
<evidence type="ECO:0000256" key="1">
    <source>
        <dbReference type="ARBA" id="ARBA00004141"/>
    </source>
</evidence>
<keyword evidence="6" id="KW-0133">Cell shape</keyword>
<organism evidence="19 20">
    <name type="scientific">Paraoerskovia marina</name>
    <dbReference type="NCBI Taxonomy" id="545619"/>
    <lineage>
        <taxon>Bacteria</taxon>
        <taxon>Bacillati</taxon>
        <taxon>Actinomycetota</taxon>
        <taxon>Actinomycetes</taxon>
        <taxon>Micrococcales</taxon>
        <taxon>Cellulomonadaceae</taxon>
        <taxon>Paraoerskovia</taxon>
    </lineage>
</organism>
<accession>A0A1H1TQI4</accession>
<dbReference type="GO" id="GO:0008955">
    <property type="term" value="F:peptidoglycan glycosyltransferase activity"/>
    <property type="evidence" value="ECO:0007669"/>
    <property type="project" value="UniProtKB-EC"/>
</dbReference>
<evidence type="ECO:0000256" key="11">
    <source>
        <dbReference type="ARBA" id="ARBA00033270"/>
    </source>
</evidence>
<comment type="similarity">
    <text evidence="12">Belongs to the SEDS family. FtsW subfamily.</text>
</comment>
<dbReference type="RefSeq" id="WP_083372393.1">
    <property type="nucleotide sequence ID" value="NZ_LT629776.1"/>
</dbReference>
<dbReference type="InterPro" id="IPR001182">
    <property type="entry name" value="FtsW/RodA"/>
</dbReference>
<dbReference type="GO" id="GO:0005886">
    <property type="term" value="C:plasma membrane"/>
    <property type="evidence" value="ECO:0007669"/>
    <property type="project" value="TreeGrafter"/>
</dbReference>
<feature type="transmembrane region" description="Helical" evidence="18">
    <location>
        <begin position="94"/>
        <end position="114"/>
    </location>
</feature>
<evidence type="ECO:0000256" key="5">
    <source>
        <dbReference type="ARBA" id="ARBA00022692"/>
    </source>
</evidence>
<evidence type="ECO:0000256" key="18">
    <source>
        <dbReference type="SAM" id="Phobius"/>
    </source>
</evidence>
<evidence type="ECO:0000256" key="15">
    <source>
        <dbReference type="ARBA" id="ARBA00044770"/>
    </source>
</evidence>
<proteinExistence type="inferred from homology"/>
<keyword evidence="5 18" id="KW-0812">Transmembrane</keyword>
<dbReference type="STRING" id="545619.SAMN04489860_1971"/>
<evidence type="ECO:0000256" key="16">
    <source>
        <dbReference type="ARBA" id="ARBA00049902"/>
    </source>
</evidence>
<evidence type="ECO:0000256" key="8">
    <source>
        <dbReference type="ARBA" id="ARBA00022989"/>
    </source>
</evidence>
<comment type="function">
    <text evidence="17">Peptidoglycan polymerase that is essential for cell division.</text>
</comment>
<comment type="catalytic activity">
    <reaction evidence="16">
        <text>[GlcNAc-(1-&gt;4)-Mur2Ac(oyl-L-Ala-gamma-D-Glu-L-Lys-D-Ala-D-Ala)](n)-di-trans,octa-cis-undecaprenyl diphosphate + beta-D-GlcNAc-(1-&gt;4)-Mur2Ac(oyl-L-Ala-gamma-D-Glu-L-Lys-D-Ala-D-Ala)-di-trans,octa-cis-undecaprenyl diphosphate = [GlcNAc-(1-&gt;4)-Mur2Ac(oyl-L-Ala-gamma-D-Glu-L-Lys-D-Ala-D-Ala)](n+1)-di-trans,octa-cis-undecaprenyl diphosphate + di-trans,octa-cis-undecaprenyl diphosphate + H(+)</text>
        <dbReference type="Rhea" id="RHEA:23708"/>
        <dbReference type="Rhea" id="RHEA-COMP:9602"/>
        <dbReference type="Rhea" id="RHEA-COMP:9603"/>
        <dbReference type="ChEBI" id="CHEBI:15378"/>
        <dbReference type="ChEBI" id="CHEBI:58405"/>
        <dbReference type="ChEBI" id="CHEBI:60033"/>
        <dbReference type="ChEBI" id="CHEBI:78435"/>
        <dbReference type="EC" id="2.4.99.28"/>
    </reaction>
</comment>
<dbReference type="PANTHER" id="PTHR30474:SF2">
    <property type="entry name" value="PEPTIDOGLYCAN GLYCOSYLTRANSFERASE FTSW-RELATED"/>
    <property type="match status" value="1"/>
</dbReference>